<sequence>MAKSLGNQLFQVETTCGSLLYELQVIWDEIGEPDEDRDKMLLELEQECLEVYKRKVDQANRSRAQLRQAIAVSEAEIAAICSAMGERPVHSGQSTGSLREEFSVIIPLLDEMRKRKAERRSRFLEFFEQIKHISNELSSEECNHRKNALDESDLSIKKLEELQEQLESLQKEKNERLQLVLDHLKTLRSLCLVLGMDFNQIACEIHPGLGGAEASSFSSETIDSLASAIQRLREIKTQRLQTLQDHAATLLELWSLMDTPIEEQQLFQNVTCTLGASEHEITDANMLSEHNVNHVETEVSRLQELKASKMNELVLKKKTELEELQRRTHLVARTDNAFEFAGEATKDGTVDPSLVLEEIEAQIFAVKEETFSRKEILEKVEKWLAACEEESWLEEYNRDENRYSAGRGAHLTLKRAEKARLLVNKIPAIVETLMNRVTAWEEERGIDFTYDGVCLMSMLEEYSILTQAKEQERKRQRDQKRLQDQFIAEQEALYGSKPSPSKSQSRKRVPRISTGGPIRRISLGGAVLQKSTRLMRKVDEGVVPSAGSRCHAGLAAKKQPLQASNVHGIITQTPRKPFTPLVPLNSMPSTPSKPIITTDTAEEKRTPKGIMPIQTPTTPMTVSVPMHVANTPAPLCFVYEAATEERALDIEYSFEERRMAFLLNNPQMFV</sequence>
<evidence type="ECO:0000313" key="1">
    <source>
        <dbReference type="EMBL" id="KAH7659219.1"/>
    </source>
</evidence>
<dbReference type="Proteomes" id="UP000827976">
    <property type="component" value="Chromosome 16"/>
</dbReference>
<name>A0ACB7UFW7_DIOAL</name>
<protein>
    <submittedName>
        <fullName evidence="1">Microtubule-associated protein MAP65/Ase1/PRC1 protein</fullName>
    </submittedName>
</protein>
<proteinExistence type="predicted"/>
<organism evidence="1 2">
    <name type="scientific">Dioscorea alata</name>
    <name type="common">Purple yam</name>
    <dbReference type="NCBI Taxonomy" id="55571"/>
    <lineage>
        <taxon>Eukaryota</taxon>
        <taxon>Viridiplantae</taxon>
        <taxon>Streptophyta</taxon>
        <taxon>Embryophyta</taxon>
        <taxon>Tracheophyta</taxon>
        <taxon>Spermatophyta</taxon>
        <taxon>Magnoliopsida</taxon>
        <taxon>Liliopsida</taxon>
        <taxon>Dioscoreales</taxon>
        <taxon>Dioscoreaceae</taxon>
        <taxon>Dioscorea</taxon>
    </lineage>
</organism>
<gene>
    <name evidence="1" type="ORF">IHE45_16G017900</name>
</gene>
<reference evidence="2" key="1">
    <citation type="journal article" date="2022" name="Nat. Commun.">
        <title>Chromosome evolution and the genetic basis of agronomically important traits in greater yam.</title>
        <authorList>
            <person name="Bredeson J.V."/>
            <person name="Lyons J.B."/>
            <person name="Oniyinde I.O."/>
            <person name="Okereke N.R."/>
            <person name="Kolade O."/>
            <person name="Nnabue I."/>
            <person name="Nwadili C.O."/>
            <person name="Hribova E."/>
            <person name="Parker M."/>
            <person name="Nwogha J."/>
            <person name="Shu S."/>
            <person name="Carlson J."/>
            <person name="Kariba R."/>
            <person name="Muthemba S."/>
            <person name="Knop K."/>
            <person name="Barton G.J."/>
            <person name="Sherwood A.V."/>
            <person name="Lopez-Montes A."/>
            <person name="Asiedu R."/>
            <person name="Jamnadass R."/>
            <person name="Muchugi A."/>
            <person name="Goodstein D."/>
            <person name="Egesi C.N."/>
            <person name="Featherston J."/>
            <person name="Asfaw A."/>
            <person name="Simpson G.G."/>
            <person name="Dolezel J."/>
            <person name="Hendre P.S."/>
            <person name="Van Deynze A."/>
            <person name="Kumar P.L."/>
            <person name="Obidiegwu J.E."/>
            <person name="Bhattacharjee R."/>
            <person name="Rokhsar D.S."/>
        </authorList>
    </citation>
    <scope>NUCLEOTIDE SEQUENCE [LARGE SCALE GENOMIC DNA]</scope>
    <source>
        <strain evidence="2">cv. TDa95/00328</strain>
    </source>
</reference>
<accession>A0ACB7UFW7</accession>
<keyword evidence="2" id="KW-1185">Reference proteome</keyword>
<evidence type="ECO:0000313" key="2">
    <source>
        <dbReference type="Proteomes" id="UP000827976"/>
    </source>
</evidence>
<comment type="caution">
    <text evidence="1">The sequence shown here is derived from an EMBL/GenBank/DDBJ whole genome shotgun (WGS) entry which is preliminary data.</text>
</comment>
<dbReference type="EMBL" id="CM037026">
    <property type="protein sequence ID" value="KAH7659219.1"/>
    <property type="molecule type" value="Genomic_DNA"/>
</dbReference>